<name>A0A5P2CUL9_STRVZ</name>
<dbReference type="RefSeq" id="WP_150205417.1">
    <property type="nucleotide sequence ID" value="NZ_CP029190.1"/>
</dbReference>
<gene>
    <name evidence="1" type="ORF">DEJ50_00480</name>
</gene>
<evidence type="ECO:0000313" key="1">
    <source>
        <dbReference type="EMBL" id="QES46555.1"/>
    </source>
</evidence>
<protein>
    <recommendedName>
        <fullName evidence="3">2'-5' RNA ligase family protein</fullName>
    </recommendedName>
</protein>
<accession>A0A5P2CUL9</accession>
<dbReference type="Proteomes" id="UP000325211">
    <property type="component" value="Chromosome"/>
</dbReference>
<evidence type="ECO:0008006" key="3">
    <source>
        <dbReference type="Google" id="ProtNLM"/>
    </source>
</evidence>
<dbReference type="EMBL" id="CP029190">
    <property type="protein sequence ID" value="QES46555.1"/>
    <property type="molecule type" value="Genomic_DNA"/>
</dbReference>
<reference evidence="1 2" key="1">
    <citation type="submission" date="2018-05" db="EMBL/GenBank/DDBJ databases">
        <title>Streptomyces venezuelae.</title>
        <authorList>
            <person name="Kim W."/>
            <person name="Lee N."/>
            <person name="Cho B.-K."/>
        </authorList>
    </citation>
    <scope>NUCLEOTIDE SEQUENCE [LARGE SCALE GENOMIC DNA]</scope>
    <source>
        <strain evidence="1 2">ATCC 21782</strain>
    </source>
</reference>
<dbReference type="AlphaFoldDB" id="A0A5P2CUL9"/>
<dbReference type="OrthoDB" id="268668at2"/>
<proteinExistence type="predicted"/>
<evidence type="ECO:0000313" key="2">
    <source>
        <dbReference type="Proteomes" id="UP000325211"/>
    </source>
</evidence>
<organism evidence="1 2">
    <name type="scientific">Streptomyces venezuelae</name>
    <dbReference type="NCBI Taxonomy" id="54571"/>
    <lineage>
        <taxon>Bacteria</taxon>
        <taxon>Bacillati</taxon>
        <taxon>Actinomycetota</taxon>
        <taxon>Actinomycetes</taxon>
        <taxon>Kitasatosporales</taxon>
        <taxon>Streptomycetaceae</taxon>
        <taxon>Streptomyces</taxon>
    </lineage>
</organism>
<sequence length="214" mass="22788">MSALTAIGVLVNPDENTLRHACAWNARMRESAPGGFALDTSHQPHITTLQRYVRTAELDEVYAAIGDTLATTDTSALSYRAVAIRHADWGVPGQGLAVILLGPSEQVLDFQAGLLAAVTPFTESGGTAAAFVTDPGEEISQCTLDWVEHYVPTQIGPGKYTAHVTVGFAGLDDLRTIEAEPFDAFDVHPAAVAVYRLGNSGAARKLLRSWTIPS</sequence>